<feature type="region of interest" description="Disordered" evidence="14">
    <location>
        <begin position="687"/>
        <end position="775"/>
    </location>
</feature>
<feature type="region of interest" description="Disordered" evidence="14">
    <location>
        <begin position="477"/>
        <end position="603"/>
    </location>
</feature>
<evidence type="ECO:0000256" key="1">
    <source>
        <dbReference type="ARBA" id="ARBA00004123"/>
    </source>
</evidence>
<dbReference type="GO" id="GO:0003682">
    <property type="term" value="F:chromatin binding"/>
    <property type="evidence" value="ECO:0007669"/>
    <property type="project" value="TreeGrafter"/>
</dbReference>
<feature type="compositionally biased region" description="Polar residues" evidence="14">
    <location>
        <begin position="720"/>
        <end position="738"/>
    </location>
</feature>
<feature type="compositionally biased region" description="Basic residues" evidence="14">
    <location>
        <begin position="932"/>
        <end position="941"/>
    </location>
</feature>
<dbReference type="CDD" id="cd00086">
    <property type="entry name" value="homeodomain"/>
    <property type="match status" value="1"/>
</dbReference>
<name>A0A834FVG8_RHOSS</name>
<dbReference type="Proteomes" id="UP000626092">
    <property type="component" value="Unassembled WGS sequence"/>
</dbReference>
<dbReference type="PROSITE" id="PS50016">
    <property type="entry name" value="ZF_PHD_2"/>
    <property type="match status" value="1"/>
</dbReference>
<evidence type="ECO:0000256" key="9">
    <source>
        <dbReference type="ARBA" id="ARBA00023163"/>
    </source>
</evidence>
<organism evidence="17 18">
    <name type="scientific">Rhododendron simsii</name>
    <name type="common">Sims's rhododendron</name>
    <dbReference type="NCBI Taxonomy" id="118357"/>
    <lineage>
        <taxon>Eukaryota</taxon>
        <taxon>Viridiplantae</taxon>
        <taxon>Streptophyta</taxon>
        <taxon>Embryophyta</taxon>
        <taxon>Tracheophyta</taxon>
        <taxon>Spermatophyta</taxon>
        <taxon>Magnoliopsida</taxon>
        <taxon>eudicotyledons</taxon>
        <taxon>Gunneridae</taxon>
        <taxon>Pentapetalae</taxon>
        <taxon>asterids</taxon>
        <taxon>Ericales</taxon>
        <taxon>Ericaceae</taxon>
        <taxon>Ericoideae</taxon>
        <taxon>Rhodoreae</taxon>
        <taxon>Rhododendron</taxon>
    </lineage>
</organism>
<feature type="region of interest" description="Disordered" evidence="14">
    <location>
        <begin position="1"/>
        <end position="25"/>
    </location>
</feature>
<feature type="region of interest" description="Disordered" evidence="14">
    <location>
        <begin position="154"/>
        <end position="187"/>
    </location>
</feature>
<feature type="compositionally biased region" description="Polar residues" evidence="14">
    <location>
        <begin position="840"/>
        <end position="853"/>
    </location>
</feature>
<feature type="compositionally biased region" description="Polar residues" evidence="14">
    <location>
        <begin position="864"/>
        <end position="880"/>
    </location>
</feature>
<evidence type="ECO:0000313" key="18">
    <source>
        <dbReference type="Proteomes" id="UP000626092"/>
    </source>
</evidence>
<dbReference type="EMBL" id="WJXA01000286">
    <property type="protein sequence ID" value="KAF7113454.1"/>
    <property type="molecule type" value="Genomic_DNA"/>
</dbReference>
<evidence type="ECO:0000256" key="5">
    <source>
        <dbReference type="ARBA" id="ARBA00022833"/>
    </source>
</evidence>
<reference evidence="17" key="1">
    <citation type="submission" date="2019-11" db="EMBL/GenBank/DDBJ databases">
        <authorList>
            <person name="Liu Y."/>
            <person name="Hou J."/>
            <person name="Li T.-Q."/>
            <person name="Guan C.-H."/>
            <person name="Wu X."/>
            <person name="Wu H.-Z."/>
            <person name="Ling F."/>
            <person name="Zhang R."/>
            <person name="Shi X.-G."/>
            <person name="Ren J.-P."/>
            <person name="Chen E.-F."/>
            <person name="Sun J.-M."/>
        </authorList>
    </citation>
    <scope>NUCLEOTIDE SEQUENCE</scope>
    <source>
        <strain evidence="17">Adult_tree_wgs_1</strain>
        <tissue evidence="17">Leaves</tissue>
    </source>
</reference>
<proteinExistence type="inferred from homology"/>
<dbReference type="SMART" id="SM00389">
    <property type="entry name" value="HOX"/>
    <property type="match status" value="1"/>
</dbReference>
<evidence type="ECO:0000313" key="17">
    <source>
        <dbReference type="EMBL" id="KAF7113454.1"/>
    </source>
</evidence>
<comment type="similarity">
    <text evidence="2">Belongs to the PHD-associated homeobox family.</text>
</comment>
<evidence type="ECO:0000259" key="15">
    <source>
        <dbReference type="PROSITE" id="PS50016"/>
    </source>
</evidence>
<dbReference type="InterPro" id="IPR009057">
    <property type="entry name" value="Homeodomain-like_sf"/>
</dbReference>
<evidence type="ECO:0000256" key="4">
    <source>
        <dbReference type="ARBA" id="ARBA00022771"/>
    </source>
</evidence>
<dbReference type="PANTHER" id="PTHR12628">
    <property type="entry name" value="POLYCOMB-LIKE TRANSCRIPTION FACTOR"/>
    <property type="match status" value="1"/>
</dbReference>
<dbReference type="InterPro" id="IPR001965">
    <property type="entry name" value="Znf_PHD"/>
</dbReference>
<evidence type="ECO:0000256" key="12">
    <source>
        <dbReference type="PROSITE-ProRule" id="PRU00146"/>
    </source>
</evidence>
<dbReference type="InterPro" id="IPR045876">
    <property type="entry name" value="PRHA-like_PHD-finger"/>
</dbReference>
<feature type="compositionally biased region" description="Polar residues" evidence="14">
    <location>
        <begin position="520"/>
        <end position="532"/>
    </location>
</feature>
<dbReference type="SMART" id="SM00249">
    <property type="entry name" value="PHD"/>
    <property type="match status" value="1"/>
</dbReference>
<comment type="caution">
    <text evidence="17">The sequence shown here is derived from an EMBL/GenBank/DDBJ whole genome shotgun (WGS) entry which is preliminary data.</text>
</comment>
<evidence type="ECO:0000256" key="10">
    <source>
        <dbReference type="ARBA" id="ARBA00023242"/>
    </source>
</evidence>
<dbReference type="InterPro" id="IPR001356">
    <property type="entry name" value="HD"/>
</dbReference>
<evidence type="ECO:0000259" key="16">
    <source>
        <dbReference type="PROSITE" id="PS50071"/>
    </source>
</evidence>
<keyword evidence="6" id="KW-0805">Transcription regulation</keyword>
<keyword evidence="7 11" id="KW-0238">DNA-binding</keyword>
<evidence type="ECO:0000256" key="3">
    <source>
        <dbReference type="ARBA" id="ARBA00022723"/>
    </source>
</evidence>
<keyword evidence="18" id="KW-1185">Reference proteome</keyword>
<dbReference type="GO" id="GO:0008270">
    <property type="term" value="F:zinc ion binding"/>
    <property type="evidence" value="ECO:0007669"/>
    <property type="project" value="UniProtKB-KW"/>
</dbReference>
<feature type="compositionally biased region" description="Acidic residues" evidence="14">
    <location>
        <begin position="689"/>
        <end position="698"/>
    </location>
</feature>
<evidence type="ECO:0000256" key="2">
    <source>
        <dbReference type="ARBA" id="ARBA00007427"/>
    </source>
</evidence>
<dbReference type="SUPFAM" id="SSF46689">
    <property type="entry name" value="Homeodomain-like"/>
    <property type="match status" value="1"/>
</dbReference>
<protein>
    <submittedName>
        <fullName evidence="17">Uncharacterized protein</fullName>
    </submittedName>
</protein>
<feature type="compositionally biased region" description="Acidic residues" evidence="14">
    <location>
        <begin position="488"/>
        <end position="515"/>
    </location>
</feature>
<dbReference type="InterPro" id="IPR019787">
    <property type="entry name" value="Znf_PHD-finger"/>
</dbReference>
<keyword evidence="3" id="KW-0479">Metal-binding</keyword>
<evidence type="ECO:0000256" key="6">
    <source>
        <dbReference type="ARBA" id="ARBA00023015"/>
    </source>
</evidence>
<feature type="region of interest" description="Disordered" evidence="14">
    <location>
        <begin position="830"/>
        <end position="890"/>
    </location>
</feature>
<comment type="subcellular location">
    <subcellularLocation>
        <location evidence="1 11 13">Nucleus</location>
    </subcellularLocation>
</comment>
<evidence type="ECO:0000256" key="14">
    <source>
        <dbReference type="SAM" id="MobiDB-lite"/>
    </source>
</evidence>
<keyword evidence="10 11" id="KW-0539">Nucleus</keyword>
<feature type="domain" description="PHD-type" evidence="15">
    <location>
        <begin position="355"/>
        <end position="441"/>
    </location>
</feature>
<dbReference type="OrthoDB" id="1903104at2759"/>
<dbReference type="Gene3D" id="3.30.40.10">
    <property type="entry name" value="Zinc/RING finger domain, C3HC4 (zinc finger)"/>
    <property type="match status" value="1"/>
</dbReference>
<feature type="domain" description="Homeobox" evidence="16">
    <location>
        <begin position="768"/>
        <end position="828"/>
    </location>
</feature>
<accession>A0A834FVG8</accession>
<gene>
    <name evidence="17" type="ORF">RHSIM_RhsimUnG0126800</name>
</gene>
<keyword evidence="9" id="KW-0804">Transcription</keyword>
<keyword evidence="8 11" id="KW-0371">Homeobox</keyword>
<dbReference type="Pfam" id="PF00628">
    <property type="entry name" value="PHD"/>
    <property type="match status" value="1"/>
</dbReference>
<sequence>MDASSAQPMGEAGDISPPRHNTSITDHEFGVRSLASEATYEKPVTSVENVRKGSKEAMAEGIEQQVQEDFSRNSSFDQLRQQLEDTTVNSSEQLGLLPRGTAGKNLSANHSSELNHELVPESVNSYTLADKQEVAISYVQNGLACTGTVEINHVEQSGQPSEDVAKYSNSEQLGPRPEDETESSLELSRLAPEDAAVNIHPGQLTPLPYNVSKNRDLDELELPQDYEANEASTSGGGGRRTSTKSTKGKHALKASVSSTRVLRSRSQEKSKAPEAVSNLPEHSNGTIEETKRKKRKKKQVKETRVDEFSRIRKHLRYLLHRWTYEQNLIDAYSGEGWKGQSLEKIKPEKELQRAKLEIFRCKLKIRDLFQRLDLSISKGRFPASLFDSEGQIDKLPADNDIILCDGACERGFHQLCLEPPLLKDDIPPDDEGWLCPGCDCKVDCIELLNDSQGTNLSILDTWEKVFPEAAAAAAAGNNLDDNLGLPSDDSEDNEYDPDGSEVDEKGEESSSDESDFYTASEDNGTSPKSKQNLELPSDDSEDDEYDPGAPDLDDQVKQESSSSDFTSDSDDFGVVFDNTKSRKGSNGEGPKVGQGKKPSINDELSSLLESGPGHGEAAHVGGRRHVERLDYKKLYDVLLIRGICFGFCLVSLWEAFLYGHAIIGLLQKWAVHPLFLFPFDTYGNVSTDSSDENWVDDADAPKKRRRNMEKGASVSPGGRTPSTQGLNANDANHNQEVSGHTPKRRARKKIDVEGTNNSPAKRGSTTSSTERSAYRRLGEVVTQGLLKSFKENQFPERATRDNLAKELGITQHQVRKWFENARWSFRHTSRMESKLAESVPSYSTPTKRSQSESGVGKVNAGVTIGNSSTEESNRLRSTTSRGRKRRIQLEMQESDHVLGIEEIRKESASVDLPKAEDLREKGRSPKSQEVRKRGRPKKRYRIPGAPAVPFGHLPKRKNVI</sequence>
<dbReference type="InterPro" id="IPR013083">
    <property type="entry name" value="Znf_RING/FYVE/PHD"/>
</dbReference>
<dbReference type="Pfam" id="PF00046">
    <property type="entry name" value="Homeodomain"/>
    <property type="match status" value="1"/>
</dbReference>
<feature type="region of interest" description="Disordered" evidence="14">
    <location>
        <begin position="902"/>
        <end position="960"/>
    </location>
</feature>
<dbReference type="AlphaFoldDB" id="A0A834FVG8"/>
<dbReference type="Gene3D" id="1.10.10.60">
    <property type="entry name" value="Homeodomain-like"/>
    <property type="match status" value="1"/>
</dbReference>
<dbReference type="GO" id="GO:0003677">
    <property type="term" value="F:DNA binding"/>
    <property type="evidence" value="ECO:0007669"/>
    <property type="project" value="UniProtKB-UniRule"/>
</dbReference>
<feature type="compositionally biased region" description="Polar residues" evidence="14">
    <location>
        <begin position="754"/>
        <end position="771"/>
    </location>
</feature>
<dbReference type="InterPro" id="IPR011011">
    <property type="entry name" value="Znf_FYVE_PHD"/>
</dbReference>
<dbReference type="PROSITE" id="PS50071">
    <property type="entry name" value="HOMEOBOX_2"/>
    <property type="match status" value="1"/>
</dbReference>
<feature type="compositionally biased region" description="Acidic residues" evidence="14">
    <location>
        <begin position="536"/>
        <end position="546"/>
    </location>
</feature>
<feature type="DNA-binding region" description="Homeobox" evidence="11">
    <location>
        <begin position="770"/>
        <end position="829"/>
    </location>
</feature>
<evidence type="ECO:0000256" key="8">
    <source>
        <dbReference type="ARBA" id="ARBA00023155"/>
    </source>
</evidence>
<keyword evidence="4 12" id="KW-0863">Zinc-finger</keyword>
<dbReference type="PANTHER" id="PTHR12628:SF13">
    <property type="entry name" value="HOMEOBOX PROTEIN HAT3.1"/>
    <property type="match status" value="1"/>
</dbReference>
<dbReference type="GO" id="GO:0045814">
    <property type="term" value="P:negative regulation of gene expression, epigenetic"/>
    <property type="evidence" value="ECO:0007669"/>
    <property type="project" value="TreeGrafter"/>
</dbReference>
<dbReference type="GO" id="GO:0005634">
    <property type="term" value="C:nucleus"/>
    <property type="evidence" value="ECO:0007669"/>
    <property type="project" value="UniProtKB-SubCell"/>
</dbReference>
<keyword evidence="5" id="KW-0862">Zinc</keyword>
<feature type="compositionally biased region" description="Basic and acidic residues" evidence="14">
    <location>
        <begin position="902"/>
        <end position="931"/>
    </location>
</feature>
<evidence type="ECO:0000256" key="7">
    <source>
        <dbReference type="ARBA" id="ARBA00023125"/>
    </source>
</evidence>
<evidence type="ECO:0000256" key="11">
    <source>
        <dbReference type="PROSITE-ProRule" id="PRU00108"/>
    </source>
</evidence>
<dbReference type="CDD" id="cd15504">
    <property type="entry name" value="PHD_PRHA_like"/>
    <property type="match status" value="1"/>
</dbReference>
<feature type="region of interest" description="Disordered" evidence="14">
    <location>
        <begin position="226"/>
        <end position="301"/>
    </location>
</feature>
<evidence type="ECO:0000256" key="13">
    <source>
        <dbReference type="RuleBase" id="RU000682"/>
    </source>
</evidence>
<dbReference type="SUPFAM" id="SSF57903">
    <property type="entry name" value="FYVE/PHD zinc finger"/>
    <property type="match status" value="1"/>
</dbReference>